<keyword evidence="5" id="KW-0747">Spliceosome</keyword>
<dbReference type="InterPro" id="IPR001623">
    <property type="entry name" value="DnaJ_domain"/>
</dbReference>
<dbReference type="FunFam" id="3.30.70.330:FF:000039">
    <property type="entry name" value="U1 small nuclear ribonucleoprotein A"/>
    <property type="match status" value="1"/>
</dbReference>
<evidence type="ECO:0000256" key="12">
    <source>
        <dbReference type="PROSITE-ProRule" id="PRU00176"/>
    </source>
</evidence>
<dbReference type="InterPro" id="IPR036386">
    <property type="entry name" value="HscB_C_sf"/>
</dbReference>
<keyword evidence="9" id="KW-0508">mRNA splicing</keyword>
<evidence type="ECO:0000256" key="10">
    <source>
        <dbReference type="ARBA" id="ARBA00023242"/>
    </source>
</evidence>
<dbReference type="OrthoDB" id="277802at2759"/>
<dbReference type="PROSITE" id="PS50076">
    <property type="entry name" value="DNAJ_2"/>
    <property type="match status" value="1"/>
</dbReference>
<dbReference type="Proteomes" id="UP000274131">
    <property type="component" value="Unassembled WGS sequence"/>
</dbReference>
<dbReference type="GO" id="GO:0006397">
    <property type="term" value="P:mRNA processing"/>
    <property type="evidence" value="ECO:0007669"/>
    <property type="project" value="UniProtKB-KW"/>
</dbReference>
<dbReference type="GO" id="GO:0044571">
    <property type="term" value="P:[2Fe-2S] cluster assembly"/>
    <property type="evidence" value="ECO:0007669"/>
    <property type="project" value="InterPro"/>
</dbReference>
<keyword evidence="8" id="KW-0143">Chaperone</keyword>
<dbReference type="InterPro" id="IPR036869">
    <property type="entry name" value="J_dom_sf"/>
</dbReference>
<comment type="similarity">
    <text evidence="3">Belongs to the HscB family.</text>
</comment>
<feature type="domain" description="J" evidence="15">
    <location>
        <begin position="291"/>
        <end position="363"/>
    </location>
</feature>
<dbReference type="Gene3D" id="1.10.287.110">
    <property type="entry name" value="DnaJ domain"/>
    <property type="match status" value="1"/>
</dbReference>
<dbReference type="SUPFAM" id="SSF47144">
    <property type="entry name" value="HSC20 (HSCB), C-terminal oligomerisation domain"/>
    <property type="match status" value="1"/>
</dbReference>
<dbReference type="InterPro" id="IPR009073">
    <property type="entry name" value="HscB_oligo_C"/>
</dbReference>
<dbReference type="NCBIfam" id="TIGR00714">
    <property type="entry name" value="hscB"/>
    <property type="match status" value="1"/>
</dbReference>
<dbReference type="PANTHER" id="PTHR14021:SF15">
    <property type="entry name" value="IRON-SULFUR CLUSTER CO-CHAPERONE PROTEIN HSCB"/>
    <property type="match status" value="1"/>
</dbReference>
<dbReference type="HAMAP" id="MF_00682">
    <property type="entry name" value="HscB"/>
    <property type="match status" value="1"/>
</dbReference>
<dbReference type="InterPro" id="IPR035979">
    <property type="entry name" value="RBD_domain_sf"/>
</dbReference>
<keyword evidence="10" id="KW-0539">Nucleus</keyword>
<dbReference type="GO" id="GO:0008380">
    <property type="term" value="P:RNA splicing"/>
    <property type="evidence" value="ECO:0007669"/>
    <property type="project" value="UniProtKB-KW"/>
</dbReference>
<keyword evidence="4" id="KW-0507">mRNA processing</keyword>
<dbReference type="SMART" id="SM00360">
    <property type="entry name" value="RRM"/>
    <property type="match status" value="2"/>
</dbReference>
<reference evidence="17 18" key="2">
    <citation type="submission" date="2018-10" db="EMBL/GenBank/DDBJ databases">
        <authorList>
            <consortium name="Pathogen Informatics"/>
        </authorList>
    </citation>
    <scope>NUCLEOTIDE SEQUENCE [LARGE SCALE GENOMIC DNA]</scope>
</reference>
<evidence type="ECO:0000256" key="4">
    <source>
        <dbReference type="ARBA" id="ARBA00022664"/>
    </source>
</evidence>
<evidence type="ECO:0000256" key="5">
    <source>
        <dbReference type="ARBA" id="ARBA00022728"/>
    </source>
</evidence>
<sequence>MADVKPNHTIYINNLNEKTKKDELKKALYAIFSQFGQIIDIMAFKTLKMRGQAHVIFKEVSSATNALRAMQGFPFYDKPMRIQFAREDSDVIAKAKGTYVERPKKYLLARQAQQEKRKKAGESGAAKKTPRTDKSAGSKFSNPPEKTNPPNKILFCTNLPEETTEQMLSLLFNPYPGLKDIRRIPNRPDIAFVEFESEGEATAARNGLNNFKIAPGQFCVSGCAMICPQRVSYVVGVSSRMLSRIKKDCGEVRNCWRCMKAVNCLKFTHLLLQEKYFCPTCSAIQPAEGQNFFDYLGVDPSFSVDTAVLKQNFLKLQTKIHPDKFSKCSSEEKHISELCSSYLNEAYKTLIEPLQRAKYLLEMKGENTANESTSSTFLVEMMELNEEVDALEDAESIRSMLKKVEDRIDELCKAFKEAFETGNLNEAKQDVLKMGFFYRIKKTLNKKLDEVS</sequence>
<keyword evidence="6" id="KW-0677">Repeat</keyword>
<dbReference type="PROSITE" id="PS50102">
    <property type="entry name" value="RRM"/>
    <property type="match status" value="2"/>
</dbReference>
<evidence type="ECO:0000259" key="15">
    <source>
        <dbReference type="PROSITE" id="PS50076"/>
    </source>
</evidence>
<evidence type="ECO:0000256" key="7">
    <source>
        <dbReference type="ARBA" id="ARBA00022884"/>
    </source>
</evidence>
<dbReference type="GO" id="GO:0003723">
    <property type="term" value="F:RNA binding"/>
    <property type="evidence" value="ECO:0007669"/>
    <property type="project" value="UniProtKB-UniRule"/>
</dbReference>
<feature type="coiled-coil region" evidence="13">
    <location>
        <begin position="394"/>
        <end position="421"/>
    </location>
</feature>
<keyword evidence="18" id="KW-1185">Reference proteome</keyword>
<dbReference type="AlphaFoldDB" id="A0A0N4VKJ9"/>
<dbReference type="InterPro" id="IPR000504">
    <property type="entry name" value="RRM_dom"/>
</dbReference>
<dbReference type="WBParaSite" id="EVEC_0001138701-mRNA-1">
    <property type="protein sequence ID" value="EVEC_0001138701-mRNA-1"/>
    <property type="gene ID" value="EVEC_0001138701"/>
</dbReference>
<evidence type="ECO:0000313" key="17">
    <source>
        <dbReference type="EMBL" id="VDD95944.1"/>
    </source>
</evidence>
<evidence type="ECO:0000256" key="9">
    <source>
        <dbReference type="ARBA" id="ARBA00023187"/>
    </source>
</evidence>
<dbReference type="STRING" id="51028.A0A0N4VKJ9"/>
<dbReference type="GO" id="GO:0051087">
    <property type="term" value="F:protein-folding chaperone binding"/>
    <property type="evidence" value="ECO:0007669"/>
    <property type="project" value="InterPro"/>
</dbReference>
<organism evidence="19">
    <name type="scientific">Enterobius vermicularis</name>
    <name type="common">Human pinworm</name>
    <dbReference type="NCBI Taxonomy" id="51028"/>
    <lineage>
        <taxon>Eukaryota</taxon>
        <taxon>Metazoa</taxon>
        <taxon>Ecdysozoa</taxon>
        <taxon>Nematoda</taxon>
        <taxon>Chromadorea</taxon>
        <taxon>Rhabditida</taxon>
        <taxon>Spirurina</taxon>
        <taxon>Oxyuridomorpha</taxon>
        <taxon>Oxyuroidea</taxon>
        <taxon>Oxyuridae</taxon>
        <taxon>Enterobius</taxon>
    </lineage>
</organism>
<evidence type="ECO:0000256" key="6">
    <source>
        <dbReference type="ARBA" id="ARBA00022737"/>
    </source>
</evidence>
<dbReference type="Pfam" id="PF00076">
    <property type="entry name" value="RRM_1"/>
    <property type="match status" value="2"/>
</dbReference>
<dbReference type="SMART" id="SM00271">
    <property type="entry name" value="DnaJ"/>
    <property type="match status" value="1"/>
</dbReference>
<dbReference type="InterPro" id="IPR004640">
    <property type="entry name" value="HscB"/>
</dbReference>
<name>A0A0N4VKJ9_ENTVE</name>
<evidence type="ECO:0000256" key="14">
    <source>
        <dbReference type="SAM" id="MobiDB-lite"/>
    </source>
</evidence>
<keyword evidence="7 12" id="KW-0694">RNA-binding</keyword>
<dbReference type="GO" id="GO:0030532">
    <property type="term" value="C:small nuclear ribonucleoprotein complex"/>
    <property type="evidence" value="ECO:0007669"/>
    <property type="project" value="UniProtKB-ARBA"/>
</dbReference>
<evidence type="ECO:0000256" key="1">
    <source>
        <dbReference type="ARBA" id="ARBA00004123"/>
    </source>
</evidence>
<accession>A0A0N4VKJ9</accession>
<evidence type="ECO:0000256" key="11">
    <source>
        <dbReference type="ARBA" id="ARBA00023274"/>
    </source>
</evidence>
<dbReference type="Gene3D" id="3.30.70.330">
    <property type="match status" value="2"/>
</dbReference>
<gene>
    <name evidence="17" type="ORF">EVEC_LOCUS10695</name>
</gene>
<keyword evidence="11" id="KW-0687">Ribonucleoprotein</keyword>
<proteinExistence type="inferred from homology"/>
<dbReference type="GO" id="GO:0051259">
    <property type="term" value="P:protein complex oligomerization"/>
    <property type="evidence" value="ECO:0007669"/>
    <property type="project" value="InterPro"/>
</dbReference>
<protein>
    <submittedName>
        <fullName evidence="19">J domain-containing protein</fullName>
    </submittedName>
</protein>
<dbReference type="CDD" id="cd12247">
    <property type="entry name" value="RRM2_U1A_like"/>
    <property type="match status" value="1"/>
</dbReference>
<comment type="similarity">
    <text evidence="2">Belongs to the RRM U1 A/B'' family.</text>
</comment>
<dbReference type="GO" id="GO:0001671">
    <property type="term" value="F:ATPase activator activity"/>
    <property type="evidence" value="ECO:0007669"/>
    <property type="project" value="InterPro"/>
</dbReference>
<dbReference type="GO" id="GO:0005681">
    <property type="term" value="C:spliceosomal complex"/>
    <property type="evidence" value="ECO:0007669"/>
    <property type="project" value="UniProtKB-KW"/>
</dbReference>
<evidence type="ECO:0000256" key="8">
    <source>
        <dbReference type="ARBA" id="ARBA00023186"/>
    </source>
</evidence>
<dbReference type="EMBL" id="UXUI01011103">
    <property type="protein sequence ID" value="VDD95944.1"/>
    <property type="molecule type" value="Genomic_DNA"/>
</dbReference>
<dbReference type="FunFam" id="3.30.70.330:FF:000029">
    <property type="entry name" value="U2 small nuclear ribonucleoprotein B"/>
    <property type="match status" value="1"/>
</dbReference>
<dbReference type="PANTHER" id="PTHR14021">
    <property type="entry name" value="IRON-SULFUR CLUSTER CO-CHAPERONE PROTEIN HSCB"/>
    <property type="match status" value="1"/>
</dbReference>
<dbReference type="GO" id="GO:0005739">
    <property type="term" value="C:mitochondrion"/>
    <property type="evidence" value="ECO:0007669"/>
    <property type="project" value="TreeGrafter"/>
</dbReference>
<evidence type="ECO:0000259" key="16">
    <source>
        <dbReference type="PROSITE" id="PS50102"/>
    </source>
</evidence>
<dbReference type="SUPFAM" id="SSF46565">
    <property type="entry name" value="Chaperone J-domain"/>
    <property type="match status" value="1"/>
</dbReference>
<evidence type="ECO:0000256" key="2">
    <source>
        <dbReference type="ARBA" id="ARBA00007243"/>
    </source>
</evidence>
<dbReference type="Pfam" id="PF00226">
    <property type="entry name" value="DnaJ"/>
    <property type="match status" value="1"/>
</dbReference>
<dbReference type="CDD" id="cd06257">
    <property type="entry name" value="DnaJ"/>
    <property type="match status" value="1"/>
</dbReference>
<dbReference type="SUPFAM" id="SSF54928">
    <property type="entry name" value="RNA-binding domain, RBD"/>
    <property type="match status" value="1"/>
</dbReference>
<feature type="region of interest" description="Disordered" evidence="14">
    <location>
        <begin position="111"/>
        <end position="152"/>
    </location>
</feature>
<dbReference type="Pfam" id="PF07743">
    <property type="entry name" value="HSCB_C"/>
    <property type="match status" value="1"/>
</dbReference>
<dbReference type="Gene3D" id="1.20.1280.20">
    <property type="entry name" value="HscB, C-terminal domain"/>
    <property type="match status" value="1"/>
</dbReference>
<keyword evidence="13" id="KW-0175">Coiled coil</keyword>
<dbReference type="InterPro" id="IPR012677">
    <property type="entry name" value="Nucleotide-bd_a/b_plait_sf"/>
</dbReference>
<evidence type="ECO:0000256" key="13">
    <source>
        <dbReference type="SAM" id="Coils"/>
    </source>
</evidence>
<evidence type="ECO:0000313" key="18">
    <source>
        <dbReference type="Proteomes" id="UP000274131"/>
    </source>
</evidence>
<evidence type="ECO:0000313" key="19">
    <source>
        <dbReference type="WBParaSite" id="EVEC_0001138701-mRNA-1"/>
    </source>
</evidence>
<evidence type="ECO:0000256" key="3">
    <source>
        <dbReference type="ARBA" id="ARBA00010476"/>
    </source>
</evidence>
<comment type="subcellular location">
    <subcellularLocation>
        <location evidence="1">Nucleus</location>
    </subcellularLocation>
</comment>
<feature type="domain" description="RRM" evidence="16">
    <location>
        <begin position="152"/>
        <end position="217"/>
    </location>
</feature>
<feature type="domain" description="RRM" evidence="16">
    <location>
        <begin position="8"/>
        <end position="87"/>
    </location>
</feature>
<reference evidence="19" key="1">
    <citation type="submission" date="2017-02" db="UniProtKB">
        <authorList>
            <consortium name="WormBaseParasite"/>
        </authorList>
    </citation>
    <scope>IDENTIFICATION</scope>
</reference>
<feature type="compositionally biased region" description="Polar residues" evidence="14">
    <location>
        <begin position="138"/>
        <end position="150"/>
    </location>
</feature>